<keyword evidence="1" id="KW-0677">Repeat</keyword>
<organism evidence="5 6">
    <name type="scientific">Aurantiacibacter sediminis</name>
    <dbReference type="NCBI Taxonomy" id="2793064"/>
    <lineage>
        <taxon>Bacteria</taxon>
        <taxon>Pseudomonadati</taxon>
        <taxon>Pseudomonadota</taxon>
        <taxon>Alphaproteobacteria</taxon>
        <taxon>Sphingomonadales</taxon>
        <taxon>Erythrobacteraceae</taxon>
        <taxon>Aurantiacibacter</taxon>
    </lineage>
</organism>
<dbReference type="CDD" id="cd05401">
    <property type="entry name" value="NT_GlnE_GlnD_like"/>
    <property type="match status" value="1"/>
</dbReference>
<dbReference type="PANTHER" id="PTHR48108">
    <property type="entry name" value="CBS DOMAIN-CONTAINING PROTEIN CBSX2, CHLOROPLASTIC"/>
    <property type="match status" value="1"/>
</dbReference>
<dbReference type="Pfam" id="PF10335">
    <property type="entry name" value="DUF294_C"/>
    <property type="match status" value="1"/>
</dbReference>
<keyword evidence="2" id="KW-0129">CBS domain</keyword>
<name>A0ABS0N1X1_9SPHN</name>
<dbReference type="InterPro" id="IPR014710">
    <property type="entry name" value="RmlC-like_jellyroll"/>
</dbReference>
<feature type="domain" description="CBS" evidence="4">
    <location>
        <begin position="223"/>
        <end position="280"/>
    </location>
</feature>
<dbReference type="InterPro" id="IPR018821">
    <property type="entry name" value="DUF294_put_nucleoTrafse_sb-bd"/>
</dbReference>
<dbReference type="Gene3D" id="3.10.580.10">
    <property type="entry name" value="CBS-domain"/>
    <property type="match status" value="1"/>
</dbReference>
<dbReference type="RefSeq" id="WP_197920594.1">
    <property type="nucleotide sequence ID" value="NZ_CAWPTA010000006.1"/>
</dbReference>
<evidence type="ECO:0000313" key="5">
    <source>
        <dbReference type="EMBL" id="MBH5321958.1"/>
    </source>
</evidence>
<dbReference type="Pfam" id="PF00571">
    <property type="entry name" value="CBS"/>
    <property type="match status" value="2"/>
</dbReference>
<accession>A0ABS0N1X1</accession>
<dbReference type="SMART" id="SM00116">
    <property type="entry name" value="CBS"/>
    <property type="match status" value="2"/>
</dbReference>
<dbReference type="InterPro" id="IPR000644">
    <property type="entry name" value="CBS_dom"/>
</dbReference>
<proteinExistence type="predicted"/>
<evidence type="ECO:0000259" key="3">
    <source>
        <dbReference type="PROSITE" id="PS50042"/>
    </source>
</evidence>
<dbReference type="Pfam" id="PF03445">
    <property type="entry name" value="DUF294"/>
    <property type="match status" value="1"/>
</dbReference>
<reference evidence="5 6" key="1">
    <citation type="submission" date="2020-11" db="EMBL/GenBank/DDBJ databases">
        <title>Erythrobacter sediminis sp. nov., a marine bacterium from a tidal flat of Garorim Bay.</title>
        <authorList>
            <person name="Kim D."/>
            <person name="Yoo Y."/>
            <person name="Kim J.-J."/>
        </authorList>
    </citation>
    <scope>NUCLEOTIDE SEQUENCE [LARGE SCALE GENOMIC DNA]</scope>
    <source>
        <strain evidence="5 6">JGD-13</strain>
    </source>
</reference>
<feature type="domain" description="Cyclic nucleotide-binding" evidence="3">
    <location>
        <begin position="17"/>
        <end position="133"/>
    </location>
</feature>
<dbReference type="EMBL" id="JAEANY010000001">
    <property type="protein sequence ID" value="MBH5321958.1"/>
    <property type="molecule type" value="Genomic_DNA"/>
</dbReference>
<dbReference type="Gene3D" id="2.60.120.10">
    <property type="entry name" value="Jelly Rolls"/>
    <property type="match status" value="1"/>
</dbReference>
<evidence type="ECO:0000313" key="6">
    <source>
        <dbReference type="Proteomes" id="UP000602442"/>
    </source>
</evidence>
<dbReference type="Proteomes" id="UP000602442">
    <property type="component" value="Unassembled WGS sequence"/>
</dbReference>
<dbReference type="PANTHER" id="PTHR48108:SF26">
    <property type="entry name" value="CBS DOMAIN-CONTAINING PROTEIN DDB_G0289609"/>
    <property type="match status" value="1"/>
</dbReference>
<dbReference type="SUPFAM" id="SSF51206">
    <property type="entry name" value="cAMP-binding domain-like"/>
    <property type="match status" value="1"/>
</dbReference>
<dbReference type="CDD" id="cd00038">
    <property type="entry name" value="CAP_ED"/>
    <property type="match status" value="1"/>
</dbReference>
<dbReference type="InterPro" id="IPR005105">
    <property type="entry name" value="GlnD_Uridyltrans_N"/>
</dbReference>
<dbReference type="InterPro" id="IPR046342">
    <property type="entry name" value="CBS_dom_sf"/>
</dbReference>
<dbReference type="InterPro" id="IPR000595">
    <property type="entry name" value="cNMP-bd_dom"/>
</dbReference>
<gene>
    <name evidence="5" type="ORF">I5L03_05115</name>
</gene>
<dbReference type="InterPro" id="IPR051462">
    <property type="entry name" value="CBS_domain-containing"/>
</dbReference>
<dbReference type="SUPFAM" id="SSF54631">
    <property type="entry name" value="CBS-domain pair"/>
    <property type="match status" value="1"/>
</dbReference>
<dbReference type="InterPro" id="IPR018490">
    <property type="entry name" value="cNMP-bd_dom_sf"/>
</dbReference>
<dbReference type="SMART" id="SM00100">
    <property type="entry name" value="cNMP"/>
    <property type="match status" value="1"/>
</dbReference>
<evidence type="ECO:0000256" key="2">
    <source>
        <dbReference type="PROSITE-ProRule" id="PRU00703"/>
    </source>
</evidence>
<dbReference type="PROSITE" id="PS50042">
    <property type="entry name" value="CNMP_BINDING_3"/>
    <property type="match status" value="1"/>
</dbReference>
<dbReference type="CDD" id="cd04587">
    <property type="entry name" value="CBS_pair_CAP-ED_NT_Pol-beta-like_DUF294_assoc"/>
    <property type="match status" value="1"/>
</dbReference>
<dbReference type="PROSITE" id="PS51371">
    <property type="entry name" value="CBS"/>
    <property type="match status" value="2"/>
</dbReference>
<comment type="caution">
    <text evidence="5">The sequence shown here is derived from an EMBL/GenBank/DDBJ whole genome shotgun (WGS) entry which is preliminary data.</text>
</comment>
<protein>
    <submittedName>
        <fullName evidence="5">Cyclic nucleotide-binding/CBS domain-containing protein</fullName>
    </submittedName>
</protein>
<evidence type="ECO:0000259" key="4">
    <source>
        <dbReference type="PROSITE" id="PS51371"/>
    </source>
</evidence>
<evidence type="ECO:0000256" key="1">
    <source>
        <dbReference type="ARBA" id="ARBA00022737"/>
    </source>
</evidence>
<dbReference type="Pfam" id="PF00027">
    <property type="entry name" value="cNMP_binding"/>
    <property type="match status" value="1"/>
</dbReference>
<keyword evidence="6" id="KW-1185">Reference proteome</keyword>
<feature type="domain" description="CBS" evidence="4">
    <location>
        <begin position="158"/>
        <end position="215"/>
    </location>
</feature>
<sequence>MAQEIAEIARFLRKSPPFDLLGSDELARISRRITVTYHRAGDELLTAGKTNDRLLIVRSGAVELRLAGDELTARLGVGSAFAYPSILRGGEVRNTTIALEDTLIYALPGAEFLRLRDENPRFREHFTEDESDRIRHALRRREEERQGGFDTVRVDTLMRRAKPVTCAPTASIRDAAQIMHQADVSTLAVCDGADLVGILSDKDLRNRVVAPGLPFGETVLTVMTPEPRTLNTHDSVAEAMALMASGGFRHVPLLDENGSLAGMISSSDILAHLGHNAIDAGLAIARAETAEALIAAARRIPDSFVRMVRQGLSPRHVMRFVSALGEATHRRAAELAEAELGDPPVPYALVVFGSLAREEQLVGSDQDNGLVIADELEAEGEAYFAALGTRLSDLLDECGFVYCKGGIMAKNAEQRLTATGWRRRYEDWIDRPDEDRILRATIFFDMRCVHGEAKLVDELRADVILLASQSSIFGSYLARDAQRSKVPLGIFRNLVLEDAADGSKVFDVKAQAIMPIIDVARTLALSSGSVAVGTAERLQAIAGEGRMASGDAQSLIDAMTLVSELRIRHQAEQVAAGNAPDNAIAPSTLSPLERDHLKDAFGVIRGALDSLRRNLAGGIA</sequence>